<evidence type="ECO:0000256" key="5">
    <source>
        <dbReference type="RuleBase" id="RU363032"/>
    </source>
</evidence>
<comment type="caution">
    <text evidence="7">The sequence shown here is derived from an EMBL/GenBank/DDBJ whole genome shotgun (WGS) entry which is preliminary data.</text>
</comment>
<sequence>MSLIDATQAAFGLLFSGDAVLWRIIWISLKTSIIGLLIATPIAVLIGYLIATREFIGRRIVIWIAQAALSLPTVLIGLLLYLMLSRQGPMGSLQWLFTQSSIILGQVLIVLPVLIAFTLSAVQAADPRLAETAIVHGASNWRVMLTVLHEVRFGVMAAVINGFGRVISEVGCAMMVGGNIAGETRTITTAIALETSKGEFAQGIALGIVLIAFALLINAAMMLLQGDTRPARNM</sequence>
<dbReference type="Pfam" id="PF00528">
    <property type="entry name" value="BPD_transp_1"/>
    <property type="match status" value="1"/>
</dbReference>
<feature type="transmembrane region" description="Helical" evidence="5">
    <location>
        <begin position="63"/>
        <end position="84"/>
    </location>
</feature>
<proteinExistence type="inferred from homology"/>
<keyword evidence="8" id="KW-1185">Reference proteome</keyword>
<evidence type="ECO:0000256" key="3">
    <source>
        <dbReference type="ARBA" id="ARBA00022989"/>
    </source>
</evidence>
<keyword evidence="3 5" id="KW-1133">Transmembrane helix</keyword>
<dbReference type="InterPro" id="IPR000515">
    <property type="entry name" value="MetI-like"/>
</dbReference>
<dbReference type="InterPro" id="IPR035906">
    <property type="entry name" value="MetI-like_sf"/>
</dbReference>
<keyword evidence="4 5" id="KW-0472">Membrane</keyword>
<evidence type="ECO:0000313" key="7">
    <source>
        <dbReference type="EMBL" id="MBF8178947.1"/>
    </source>
</evidence>
<feature type="transmembrane region" description="Helical" evidence="5">
    <location>
        <begin position="96"/>
        <end position="119"/>
    </location>
</feature>
<organism evidence="7 8">
    <name type="scientific">Herminiimonas contaminans</name>
    <dbReference type="NCBI Taxonomy" id="1111140"/>
    <lineage>
        <taxon>Bacteria</taxon>
        <taxon>Pseudomonadati</taxon>
        <taxon>Pseudomonadota</taxon>
        <taxon>Betaproteobacteria</taxon>
        <taxon>Burkholderiales</taxon>
        <taxon>Oxalobacteraceae</taxon>
        <taxon>Herminiimonas</taxon>
    </lineage>
</organism>
<evidence type="ECO:0000256" key="1">
    <source>
        <dbReference type="ARBA" id="ARBA00004651"/>
    </source>
</evidence>
<protein>
    <submittedName>
        <fullName evidence="7">ABC transporter permease</fullName>
    </submittedName>
</protein>
<dbReference type="Proteomes" id="UP000657372">
    <property type="component" value="Unassembled WGS sequence"/>
</dbReference>
<keyword evidence="2 5" id="KW-0812">Transmembrane</keyword>
<comment type="similarity">
    <text evidence="5">Belongs to the binding-protein-dependent transport system permease family.</text>
</comment>
<accession>A0ABS0EVT4</accession>
<dbReference type="CDD" id="cd06261">
    <property type="entry name" value="TM_PBP2"/>
    <property type="match status" value="1"/>
</dbReference>
<keyword evidence="5" id="KW-0813">Transport</keyword>
<dbReference type="PANTHER" id="PTHR43632:SF1">
    <property type="entry name" value="PERMEASE COMPONENT OF TUNGSTATE ABC TRANSPORTER"/>
    <property type="match status" value="1"/>
</dbReference>
<dbReference type="SUPFAM" id="SSF161098">
    <property type="entry name" value="MetI-like"/>
    <property type="match status" value="1"/>
</dbReference>
<reference evidence="7 8" key="1">
    <citation type="submission" date="2020-11" db="EMBL/GenBank/DDBJ databases">
        <title>WGS of Herminiimonas contaminans strain Marseille-Q4544 isolated from planarians Schmidtea mediterranea.</title>
        <authorList>
            <person name="Kangale L."/>
        </authorList>
    </citation>
    <scope>NUCLEOTIDE SEQUENCE [LARGE SCALE GENOMIC DNA]</scope>
    <source>
        <strain evidence="7 8">Marseille-Q4544</strain>
    </source>
</reference>
<dbReference type="EMBL" id="JADOEL010000013">
    <property type="protein sequence ID" value="MBF8178947.1"/>
    <property type="molecule type" value="Genomic_DNA"/>
</dbReference>
<name>A0ABS0EVT4_9BURK</name>
<gene>
    <name evidence="7" type="ORF">IXC47_14755</name>
</gene>
<comment type="subcellular location">
    <subcellularLocation>
        <location evidence="1 5">Cell membrane</location>
        <topology evidence="1 5">Multi-pass membrane protein</topology>
    </subcellularLocation>
</comment>
<dbReference type="PROSITE" id="PS50928">
    <property type="entry name" value="ABC_TM1"/>
    <property type="match status" value="1"/>
</dbReference>
<dbReference type="NCBIfam" id="NF038017">
    <property type="entry name" value="ABC_perm1"/>
    <property type="match status" value="1"/>
</dbReference>
<evidence type="ECO:0000256" key="2">
    <source>
        <dbReference type="ARBA" id="ARBA00022692"/>
    </source>
</evidence>
<dbReference type="InterPro" id="IPR049783">
    <property type="entry name" value="ABC_perm_TupB-like"/>
</dbReference>
<evidence type="ECO:0000259" key="6">
    <source>
        <dbReference type="PROSITE" id="PS50928"/>
    </source>
</evidence>
<feature type="transmembrane region" description="Helical" evidence="5">
    <location>
        <begin position="33"/>
        <end position="51"/>
    </location>
</feature>
<feature type="domain" description="ABC transmembrane type-1" evidence="6">
    <location>
        <begin position="25"/>
        <end position="221"/>
    </location>
</feature>
<feature type="transmembrane region" description="Helical" evidence="5">
    <location>
        <begin position="203"/>
        <end position="224"/>
    </location>
</feature>
<dbReference type="PANTHER" id="PTHR43632">
    <property type="entry name" value="PERMEASE COMPONENT OF TUNGSTATE ABC TRANSPORTER"/>
    <property type="match status" value="1"/>
</dbReference>
<evidence type="ECO:0000313" key="8">
    <source>
        <dbReference type="Proteomes" id="UP000657372"/>
    </source>
</evidence>
<dbReference type="RefSeq" id="WP_195876124.1">
    <property type="nucleotide sequence ID" value="NZ_JADOEL010000013.1"/>
</dbReference>
<dbReference type="Gene3D" id="1.10.3720.10">
    <property type="entry name" value="MetI-like"/>
    <property type="match status" value="1"/>
</dbReference>
<evidence type="ECO:0000256" key="4">
    <source>
        <dbReference type="ARBA" id="ARBA00023136"/>
    </source>
</evidence>